<evidence type="ECO:0000313" key="1">
    <source>
        <dbReference type="EMBL" id="EIW74877.1"/>
    </source>
</evidence>
<name>A0A5M3M6Z3_CONPW</name>
<dbReference type="RefSeq" id="XP_007774938.1">
    <property type="nucleotide sequence ID" value="XM_007776748.1"/>
</dbReference>
<evidence type="ECO:0000313" key="2">
    <source>
        <dbReference type="Proteomes" id="UP000053558"/>
    </source>
</evidence>
<protein>
    <submittedName>
        <fullName evidence="1">Uncharacterized protein</fullName>
    </submittedName>
</protein>
<organism evidence="1 2">
    <name type="scientific">Coniophora puteana (strain RWD-64-598)</name>
    <name type="common">Brown rot fungus</name>
    <dbReference type="NCBI Taxonomy" id="741705"/>
    <lineage>
        <taxon>Eukaryota</taxon>
        <taxon>Fungi</taxon>
        <taxon>Dikarya</taxon>
        <taxon>Basidiomycota</taxon>
        <taxon>Agaricomycotina</taxon>
        <taxon>Agaricomycetes</taxon>
        <taxon>Agaricomycetidae</taxon>
        <taxon>Boletales</taxon>
        <taxon>Coniophorineae</taxon>
        <taxon>Coniophoraceae</taxon>
        <taxon>Coniophora</taxon>
    </lineage>
</organism>
<dbReference type="KEGG" id="cput:CONPUDRAFT_159653"/>
<comment type="caution">
    <text evidence="1">The sequence shown here is derived from an EMBL/GenBank/DDBJ whole genome shotgun (WGS) entry which is preliminary data.</text>
</comment>
<accession>A0A5M3M6Z3</accession>
<dbReference type="Proteomes" id="UP000053558">
    <property type="component" value="Unassembled WGS sequence"/>
</dbReference>
<sequence length="100" mass="11084">MKISAKEQALYQAQLLFHCLLRQLMIAIKLATAQGNRYLRGGGTSTVLRLENTTGLNRNQSACSITLQFPRTSKRVISTSIAQEKSTKSGFGRLSMFGFK</sequence>
<keyword evidence="2" id="KW-1185">Reference proteome</keyword>
<gene>
    <name evidence="1" type="ORF">CONPUDRAFT_159653</name>
</gene>
<proteinExistence type="predicted"/>
<dbReference type="AlphaFoldDB" id="A0A5M3M6Z3"/>
<dbReference type="GeneID" id="19204142"/>
<reference evidence="2" key="1">
    <citation type="journal article" date="2012" name="Science">
        <title>The Paleozoic origin of enzymatic lignin decomposition reconstructed from 31 fungal genomes.</title>
        <authorList>
            <person name="Floudas D."/>
            <person name="Binder M."/>
            <person name="Riley R."/>
            <person name="Barry K."/>
            <person name="Blanchette R.A."/>
            <person name="Henrissat B."/>
            <person name="Martinez A.T."/>
            <person name="Otillar R."/>
            <person name="Spatafora J.W."/>
            <person name="Yadav J.S."/>
            <person name="Aerts A."/>
            <person name="Benoit I."/>
            <person name="Boyd A."/>
            <person name="Carlson A."/>
            <person name="Copeland A."/>
            <person name="Coutinho P.M."/>
            <person name="de Vries R.P."/>
            <person name="Ferreira P."/>
            <person name="Findley K."/>
            <person name="Foster B."/>
            <person name="Gaskell J."/>
            <person name="Glotzer D."/>
            <person name="Gorecki P."/>
            <person name="Heitman J."/>
            <person name="Hesse C."/>
            <person name="Hori C."/>
            <person name="Igarashi K."/>
            <person name="Jurgens J.A."/>
            <person name="Kallen N."/>
            <person name="Kersten P."/>
            <person name="Kohler A."/>
            <person name="Kuees U."/>
            <person name="Kumar T.K.A."/>
            <person name="Kuo A."/>
            <person name="LaButti K."/>
            <person name="Larrondo L.F."/>
            <person name="Lindquist E."/>
            <person name="Ling A."/>
            <person name="Lombard V."/>
            <person name="Lucas S."/>
            <person name="Lundell T."/>
            <person name="Martin R."/>
            <person name="McLaughlin D.J."/>
            <person name="Morgenstern I."/>
            <person name="Morin E."/>
            <person name="Murat C."/>
            <person name="Nagy L.G."/>
            <person name="Nolan M."/>
            <person name="Ohm R.A."/>
            <person name="Patyshakuliyeva A."/>
            <person name="Rokas A."/>
            <person name="Ruiz-Duenas F.J."/>
            <person name="Sabat G."/>
            <person name="Salamov A."/>
            <person name="Samejima M."/>
            <person name="Schmutz J."/>
            <person name="Slot J.C."/>
            <person name="St John F."/>
            <person name="Stenlid J."/>
            <person name="Sun H."/>
            <person name="Sun S."/>
            <person name="Syed K."/>
            <person name="Tsang A."/>
            <person name="Wiebenga A."/>
            <person name="Young D."/>
            <person name="Pisabarro A."/>
            <person name="Eastwood D.C."/>
            <person name="Martin F."/>
            <person name="Cullen D."/>
            <person name="Grigoriev I.V."/>
            <person name="Hibbett D.S."/>
        </authorList>
    </citation>
    <scope>NUCLEOTIDE SEQUENCE [LARGE SCALE GENOMIC DNA]</scope>
    <source>
        <strain evidence="2">RWD-64-598 SS2</strain>
    </source>
</reference>
<dbReference type="EMBL" id="JH711590">
    <property type="protein sequence ID" value="EIW74877.1"/>
    <property type="molecule type" value="Genomic_DNA"/>
</dbReference>